<reference evidence="3" key="2">
    <citation type="submission" date="2021-08" db="EMBL/GenBank/DDBJ databases">
        <authorList>
            <person name="Tani A."/>
            <person name="Ola A."/>
            <person name="Ogura Y."/>
            <person name="Katsura K."/>
            <person name="Hayashi T."/>
        </authorList>
    </citation>
    <scope>NUCLEOTIDE SEQUENCE</scope>
    <source>
        <strain evidence="3">DSM 21893</strain>
    </source>
</reference>
<dbReference type="InterPro" id="IPR006016">
    <property type="entry name" value="UspA"/>
</dbReference>
<dbReference type="Proteomes" id="UP001055307">
    <property type="component" value="Unassembled WGS sequence"/>
</dbReference>
<protein>
    <recommendedName>
        <fullName evidence="2">UspA domain-containing protein</fullName>
    </recommendedName>
</protein>
<evidence type="ECO:0000256" key="1">
    <source>
        <dbReference type="ARBA" id="ARBA00008791"/>
    </source>
</evidence>
<reference evidence="3" key="1">
    <citation type="journal article" date="2016" name="Front. Microbiol.">
        <title>Genome Sequence of the Piezophilic, Mesophilic Sulfate-Reducing Bacterium Desulfovibrio indicus J2T.</title>
        <authorList>
            <person name="Cao J."/>
            <person name="Maignien L."/>
            <person name="Shao Z."/>
            <person name="Alain K."/>
            <person name="Jebbar M."/>
        </authorList>
    </citation>
    <scope>NUCLEOTIDE SEQUENCE</scope>
    <source>
        <strain evidence="3">DSM 21893</strain>
    </source>
</reference>
<accession>A0AAV4Z2B1</accession>
<evidence type="ECO:0000313" key="3">
    <source>
        <dbReference type="EMBL" id="GJD38073.1"/>
    </source>
</evidence>
<dbReference type="Gene3D" id="3.40.50.12370">
    <property type="match status" value="1"/>
</dbReference>
<proteinExistence type="inferred from homology"/>
<dbReference type="RefSeq" id="WP_147830627.1">
    <property type="nucleotide sequence ID" value="NZ_BPQF01000003.1"/>
</dbReference>
<dbReference type="AlphaFoldDB" id="A0AAV4Z2B1"/>
<evidence type="ECO:0000259" key="2">
    <source>
        <dbReference type="Pfam" id="PF00582"/>
    </source>
</evidence>
<comment type="caution">
    <text evidence="3">The sequence shown here is derived from an EMBL/GenBank/DDBJ whole genome shotgun (WGS) entry which is preliminary data.</text>
</comment>
<dbReference type="EMBL" id="BPQF01000003">
    <property type="protein sequence ID" value="GJD38073.1"/>
    <property type="molecule type" value="Genomic_DNA"/>
</dbReference>
<name>A0AAV4Z2B1_9HYPH</name>
<feature type="domain" description="UspA" evidence="2">
    <location>
        <begin position="202"/>
        <end position="266"/>
    </location>
</feature>
<keyword evidence="4" id="KW-1185">Reference proteome</keyword>
<gene>
    <name evidence="3" type="ORF">OICFNHDK_0513</name>
</gene>
<organism evidence="3 4">
    <name type="scientific">Methylobacterium bullatum</name>
    <dbReference type="NCBI Taxonomy" id="570505"/>
    <lineage>
        <taxon>Bacteria</taxon>
        <taxon>Pseudomonadati</taxon>
        <taxon>Pseudomonadota</taxon>
        <taxon>Alphaproteobacteria</taxon>
        <taxon>Hyphomicrobiales</taxon>
        <taxon>Methylobacteriaceae</taxon>
        <taxon>Methylobacterium</taxon>
    </lineage>
</organism>
<dbReference type="PANTHER" id="PTHR46268:SF15">
    <property type="entry name" value="UNIVERSAL STRESS PROTEIN HP_0031"/>
    <property type="match status" value="1"/>
</dbReference>
<dbReference type="CDD" id="cd00293">
    <property type="entry name" value="USP-like"/>
    <property type="match status" value="1"/>
</dbReference>
<dbReference type="SUPFAM" id="SSF52402">
    <property type="entry name" value="Adenine nucleotide alpha hydrolases-like"/>
    <property type="match status" value="2"/>
</dbReference>
<dbReference type="PANTHER" id="PTHR46268">
    <property type="entry name" value="STRESS RESPONSE PROTEIN NHAX"/>
    <property type="match status" value="1"/>
</dbReference>
<evidence type="ECO:0000313" key="4">
    <source>
        <dbReference type="Proteomes" id="UP001055307"/>
    </source>
</evidence>
<comment type="similarity">
    <text evidence="1">Belongs to the universal stress protein A family.</text>
</comment>
<dbReference type="Pfam" id="PF00582">
    <property type="entry name" value="Usp"/>
    <property type="match status" value="1"/>
</dbReference>
<sequence length="272" mass="28526">MTFASIMVSIDLAGDAGARTSIAVHLADALDGRTIGVAAQMPDHVTAQVGPMGASAFLPGLTERAVLEGLARAQDLFRVAVGSRSRVSWRSAVEPGLAFLTDQARAADLIVVGRGDEDGATGCIRPLDPASVVLAAGRPVLVVPPGIDHLELRRPMVAWKDTREARRAVMDALPILRLAGRVDVVAVTPTDQATGAADVAAYLSSHDIDATSSEYLTEGASDAETLLDLASEYASDLIVMGAYGHGRVREMILGGVTRDVLRYSPVCSFLSH</sequence>